<accession>A0ABY9K0I8</accession>
<dbReference type="Pfam" id="PF00899">
    <property type="entry name" value="ThiF"/>
    <property type="match status" value="1"/>
</dbReference>
<evidence type="ECO:0000313" key="3">
    <source>
        <dbReference type="Proteomes" id="UP001197974"/>
    </source>
</evidence>
<dbReference type="PANTHER" id="PTHR10953">
    <property type="entry name" value="UBIQUITIN-ACTIVATING ENZYME E1"/>
    <property type="match status" value="1"/>
</dbReference>
<gene>
    <name evidence="2" type="ORF">LC087_01705</name>
</gene>
<keyword evidence="3" id="KW-1185">Reference proteome</keyword>
<dbReference type="GO" id="GO:0016779">
    <property type="term" value="F:nucleotidyltransferase activity"/>
    <property type="evidence" value="ECO:0007669"/>
    <property type="project" value="UniProtKB-KW"/>
</dbReference>
<evidence type="ECO:0000313" key="2">
    <source>
        <dbReference type="EMBL" id="WLR44233.1"/>
    </source>
</evidence>
<reference evidence="2 3" key="1">
    <citation type="submission" date="2023-06" db="EMBL/GenBank/DDBJ databases">
        <title>Five Gram-positive bacteria isolated from mangrove sediments in Shenzhen, Guangdong, China.</title>
        <authorList>
            <person name="Yu S."/>
            <person name="Zheng W."/>
            <person name="Huang Y."/>
        </authorList>
    </citation>
    <scope>NUCLEOTIDE SEQUENCE [LARGE SCALE GENOMIC DNA]</scope>
    <source>
        <strain evidence="2 3">SaN35-3</strain>
    </source>
</reference>
<dbReference type="CDD" id="cd00757">
    <property type="entry name" value="ThiF_MoeB_HesA_family"/>
    <property type="match status" value="1"/>
</dbReference>
<feature type="domain" description="THIF-type NAD/FAD binding fold" evidence="1">
    <location>
        <begin position="5"/>
        <end position="239"/>
    </location>
</feature>
<keyword evidence="2" id="KW-0808">Transferase</keyword>
<dbReference type="EMBL" id="CP129013">
    <property type="protein sequence ID" value="WLR44233.1"/>
    <property type="molecule type" value="Genomic_DNA"/>
</dbReference>
<dbReference type="PANTHER" id="PTHR10953:SF102">
    <property type="entry name" value="ADENYLYLTRANSFERASE AND SULFURTRANSFERASE MOCS3"/>
    <property type="match status" value="1"/>
</dbReference>
<organism evidence="2 3">
    <name type="scientific">Bacillus carboniphilus</name>
    <dbReference type="NCBI Taxonomy" id="86663"/>
    <lineage>
        <taxon>Bacteria</taxon>
        <taxon>Bacillati</taxon>
        <taxon>Bacillota</taxon>
        <taxon>Bacilli</taxon>
        <taxon>Bacillales</taxon>
        <taxon>Bacillaceae</taxon>
        <taxon>Bacillus</taxon>
    </lineage>
</organism>
<evidence type="ECO:0000259" key="1">
    <source>
        <dbReference type="Pfam" id="PF00899"/>
    </source>
</evidence>
<dbReference type="Proteomes" id="UP001197974">
    <property type="component" value="Chromosome"/>
</dbReference>
<name>A0ABY9K0I8_9BACI</name>
<sequence>MMERYSRQMLFDPIGEIGQNQISSTRILLVGAGALGSANAEMLVRAGVKEITIIDRDYVDYSNLQRQQLYSERDVEDHLPKAIAAEKRLSQINSHVKITGVVDDFSAHNAEKLVSHVDLIIDGTDNFETRFLINDLAIKKEIPWIYGGCVGSYGMTFAIIPGKTPCLHCLLKELPLQGVTCETRGVISPVVQVVAAHQATLALKWMVGERIDSTITSFDLWSNQNTSMHFDSFKDEHCETCGRTPTYPYLQGEQTSKTAVLCGRDTVQIRSNPLPLQTIAKRIKPHVHKLIINDYLLSFSTDTYRIVLFQDGRALIHGTKNIHEAKTFYHKWIG</sequence>
<dbReference type="RefSeq" id="WP_226539056.1">
    <property type="nucleotide sequence ID" value="NZ_CP129013.1"/>
</dbReference>
<keyword evidence="2" id="KW-0548">Nucleotidyltransferase</keyword>
<dbReference type="SUPFAM" id="SSF69572">
    <property type="entry name" value="Activating enzymes of the ubiquitin-like proteins"/>
    <property type="match status" value="1"/>
</dbReference>
<dbReference type="InterPro" id="IPR035985">
    <property type="entry name" value="Ubiquitin-activating_enz"/>
</dbReference>
<dbReference type="Gene3D" id="3.40.50.720">
    <property type="entry name" value="NAD(P)-binding Rossmann-like Domain"/>
    <property type="match status" value="1"/>
</dbReference>
<proteinExistence type="predicted"/>
<dbReference type="InterPro" id="IPR000594">
    <property type="entry name" value="ThiF_NAD_FAD-bd"/>
</dbReference>
<protein>
    <submittedName>
        <fullName evidence="2">ThiF family adenylyltransferase</fullName>
    </submittedName>
</protein>
<dbReference type="InterPro" id="IPR045886">
    <property type="entry name" value="ThiF/MoeB/HesA"/>
</dbReference>